<keyword evidence="1" id="KW-0808">Transferase</keyword>
<comment type="catalytic activity">
    <reaction evidence="1">
        <text>adenosine(4) in tRNA(His) + S-adenosyl-L-methionine = 2'-O-methyladenosine(4) in tRNA(His) + S-adenosyl-L-homocysteine + H(+)</text>
        <dbReference type="Rhea" id="RHEA:43196"/>
        <dbReference type="Rhea" id="RHEA-COMP:10401"/>
        <dbReference type="Rhea" id="RHEA-COMP:10402"/>
        <dbReference type="ChEBI" id="CHEBI:15378"/>
        <dbReference type="ChEBI" id="CHEBI:57856"/>
        <dbReference type="ChEBI" id="CHEBI:59789"/>
        <dbReference type="ChEBI" id="CHEBI:74411"/>
        <dbReference type="ChEBI" id="CHEBI:74477"/>
        <dbReference type="EC" id="2.1.1.225"/>
    </reaction>
</comment>
<gene>
    <name evidence="3" type="ORF">CPELLU_LOCUS17918</name>
</gene>
<evidence type="ECO:0000313" key="4">
    <source>
        <dbReference type="Proteomes" id="UP000789759"/>
    </source>
</evidence>
<comment type="catalytic activity">
    <reaction evidence="1">
        <text>cytidine(4) in tRNA(Pro) + S-adenosyl-L-methionine = 2'-O-methylcytidine(4) in tRNA(Pro) + S-adenosyl-L-homocysteine + H(+)</text>
        <dbReference type="Rhea" id="RHEA:32767"/>
        <dbReference type="Rhea" id="RHEA-COMP:10397"/>
        <dbReference type="Rhea" id="RHEA-COMP:10398"/>
        <dbReference type="ChEBI" id="CHEBI:15378"/>
        <dbReference type="ChEBI" id="CHEBI:57856"/>
        <dbReference type="ChEBI" id="CHEBI:59789"/>
        <dbReference type="ChEBI" id="CHEBI:74495"/>
        <dbReference type="ChEBI" id="CHEBI:82748"/>
        <dbReference type="EC" id="2.1.1.225"/>
    </reaction>
</comment>
<dbReference type="OrthoDB" id="258806at2759"/>
<protein>
    <recommendedName>
        <fullName evidence="1">tRNA:m(4)X modification enzyme TRM13</fullName>
        <ecNumber evidence="1">2.1.1.225</ecNumber>
    </recommendedName>
</protein>
<keyword evidence="1" id="KW-0863">Zinc-finger</keyword>
<reference evidence="3" key="1">
    <citation type="submission" date="2021-06" db="EMBL/GenBank/DDBJ databases">
        <authorList>
            <person name="Kallberg Y."/>
            <person name="Tangrot J."/>
            <person name="Rosling A."/>
        </authorList>
    </citation>
    <scope>NUCLEOTIDE SEQUENCE</scope>
    <source>
        <strain evidence="3">FL966</strain>
    </source>
</reference>
<evidence type="ECO:0000259" key="2">
    <source>
        <dbReference type="Pfam" id="PF05206"/>
    </source>
</evidence>
<feature type="domain" description="Methyltransferase TRM13" evidence="2">
    <location>
        <begin position="66"/>
        <end position="124"/>
    </location>
</feature>
<dbReference type="GO" id="GO:0030488">
    <property type="term" value="P:tRNA methylation"/>
    <property type="evidence" value="ECO:0007669"/>
    <property type="project" value="InterPro"/>
</dbReference>
<keyword evidence="1" id="KW-0489">Methyltransferase</keyword>
<keyword evidence="4" id="KW-1185">Reference proteome</keyword>
<comment type="catalytic activity">
    <reaction evidence="1">
        <text>cytidine(4) in tRNA(Gly)(GCC) + S-adenosyl-L-methionine = 2'-O-methylcytidine(4) in tRNA(Gly)(GCC) + S-adenosyl-L-homocysteine + H(+)</text>
        <dbReference type="Rhea" id="RHEA:43192"/>
        <dbReference type="Rhea" id="RHEA-COMP:10399"/>
        <dbReference type="Rhea" id="RHEA-COMP:10400"/>
        <dbReference type="ChEBI" id="CHEBI:15378"/>
        <dbReference type="ChEBI" id="CHEBI:57856"/>
        <dbReference type="ChEBI" id="CHEBI:59789"/>
        <dbReference type="ChEBI" id="CHEBI:74495"/>
        <dbReference type="ChEBI" id="CHEBI:82748"/>
        <dbReference type="EC" id="2.1.1.225"/>
    </reaction>
</comment>
<dbReference type="GO" id="GO:0106050">
    <property type="term" value="F:tRNA 2'-O-methyltransferase activity"/>
    <property type="evidence" value="ECO:0007669"/>
    <property type="project" value="UniProtKB-UniRule"/>
</dbReference>
<dbReference type="PANTHER" id="PTHR12998:SF0">
    <property type="entry name" value="TRNA:M(4)X MODIFICATION ENZYME TRM13 HOMOLOG"/>
    <property type="match status" value="1"/>
</dbReference>
<comment type="function">
    <text evidence="1">tRNA methylase which 2'-O-methylates cytidine(4) in tRNA(Pro) and tRNA(Gly)(GCC), and adenosine(4) in tRNA(His).</text>
</comment>
<accession>A0A9N9PCE2</accession>
<dbReference type="Proteomes" id="UP000789759">
    <property type="component" value="Unassembled WGS sequence"/>
</dbReference>
<sequence>FDAGIREDKSSTNKESLVLRIGIDIKDLDLSKLDFVKDKKIIAYSKRLSGSATDVTLKSLVNYSKSNKEIHYSGLDHSSRETLGYKCKRILDYGRLKYLQENGFDIELIYYVEPSTLENLALMAVPKKD</sequence>
<dbReference type="Pfam" id="PF05206">
    <property type="entry name" value="TRM13"/>
    <property type="match status" value="1"/>
</dbReference>
<name>A0A9N9PCE2_9GLOM</name>
<dbReference type="PANTHER" id="PTHR12998">
    <property type="entry name" value="TRNA:M(4)X MODIFICATION ENZYME TRM13 HOMOLOG"/>
    <property type="match status" value="1"/>
</dbReference>
<dbReference type="EC" id="2.1.1.225" evidence="1"/>
<comment type="caution">
    <text evidence="3">The sequence shown here is derived from an EMBL/GenBank/DDBJ whole genome shotgun (WGS) entry which is preliminary data.</text>
</comment>
<dbReference type="EMBL" id="CAJVQA010032749">
    <property type="protein sequence ID" value="CAG8803561.1"/>
    <property type="molecule type" value="Genomic_DNA"/>
</dbReference>
<feature type="non-terminal residue" evidence="3">
    <location>
        <position position="129"/>
    </location>
</feature>
<dbReference type="InterPro" id="IPR039044">
    <property type="entry name" value="Trm13"/>
</dbReference>
<keyword evidence="1" id="KW-0862">Zinc</keyword>
<organism evidence="3 4">
    <name type="scientific">Cetraspora pellucida</name>
    <dbReference type="NCBI Taxonomy" id="1433469"/>
    <lineage>
        <taxon>Eukaryota</taxon>
        <taxon>Fungi</taxon>
        <taxon>Fungi incertae sedis</taxon>
        <taxon>Mucoromycota</taxon>
        <taxon>Glomeromycotina</taxon>
        <taxon>Glomeromycetes</taxon>
        <taxon>Diversisporales</taxon>
        <taxon>Gigasporaceae</taxon>
        <taxon>Cetraspora</taxon>
    </lineage>
</organism>
<proteinExistence type="inferred from homology"/>
<dbReference type="GO" id="GO:0008270">
    <property type="term" value="F:zinc ion binding"/>
    <property type="evidence" value="ECO:0007669"/>
    <property type="project" value="UniProtKB-KW"/>
</dbReference>
<keyword evidence="1" id="KW-0819">tRNA processing</keyword>
<dbReference type="InterPro" id="IPR007871">
    <property type="entry name" value="Methyltransferase_TRM13"/>
</dbReference>
<keyword evidence="1" id="KW-0949">S-adenosyl-L-methionine</keyword>
<evidence type="ECO:0000313" key="3">
    <source>
        <dbReference type="EMBL" id="CAG8803561.1"/>
    </source>
</evidence>
<comment type="similarity">
    <text evidence="1">Belongs to the methyltransferase TRM13 family.</text>
</comment>
<evidence type="ECO:0000256" key="1">
    <source>
        <dbReference type="RuleBase" id="RU367103"/>
    </source>
</evidence>
<dbReference type="AlphaFoldDB" id="A0A9N9PCE2"/>
<keyword evidence="1" id="KW-0479">Metal-binding</keyword>